<evidence type="ECO:0000259" key="3">
    <source>
        <dbReference type="Pfam" id="PF12158"/>
    </source>
</evidence>
<keyword evidence="2" id="KW-0472">Membrane</keyword>
<feature type="region of interest" description="Disordered" evidence="1">
    <location>
        <begin position="325"/>
        <end position="353"/>
    </location>
</feature>
<dbReference type="InParanoid" id="A0A6M4H3L0"/>
<organism evidence="4 5">
    <name type="scientific">Usitatibacter palustris</name>
    <dbReference type="NCBI Taxonomy" id="2732487"/>
    <lineage>
        <taxon>Bacteria</taxon>
        <taxon>Pseudomonadati</taxon>
        <taxon>Pseudomonadota</taxon>
        <taxon>Betaproteobacteria</taxon>
        <taxon>Nitrosomonadales</taxon>
        <taxon>Usitatibacteraceae</taxon>
        <taxon>Usitatibacter</taxon>
    </lineage>
</organism>
<feature type="transmembrane region" description="Helical" evidence="2">
    <location>
        <begin position="228"/>
        <end position="247"/>
    </location>
</feature>
<evidence type="ECO:0000256" key="1">
    <source>
        <dbReference type="SAM" id="MobiDB-lite"/>
    </source>
</evidence>
<keyword evidence="2" id="KW-0812">Transmembrane</keyword>
<sequence length="481" mass="51835">MKGKAGGALFMLLFSLPFAGVGLGAAYVLGQNVSDMFRAQDWVVVKAKVQSAELVSSRGSKGGTTYRAEGTYEYALGGQNYTGTRLGLDRMGGSDNIGDWHETMATYLKDAKAADKPITVYVNPDKPAEAVVDRDLRWAWVLFVGVFAVMFGGAGLGIFIAGLYAANAPARQKKAKDLRAGARGGAGVKSDGAGGTIGLWIFALIWNLISFPVAMIAVPELIEKGEYWGLFVLLFPIIGSFILWGAIQSTYLVLRRGSATLTVDPPRPAAGASFHGVMRFSRSVPAGERYNVELVCLKRGASSSSDGTRQLDVWSKTIEAQAVRGADGASKLSFRHQAPGNQPPTTPDDETGERYKWRIEIERIEPKGLPFGFEVEIAPRPHGALDSFAEPESLHSGSPASPANVLNPAMEAELAKLFGAQKYATMPKAQRELMARLTPQQREWSAKIHTWFPRIMKVVIALVILQFVVGGVVAIVGMINS</sequence>
<accession>A0A6M4H3L0</accession>
<protein>
    <recommendedName>
        <fullName evidence="3">DUF3592 domain-containing protein</fullName>
    </recommendedName>
</protein>
<evidence type="ECO:0000256" key="2">
    <source>
        <dbReference type="SAM" id="Phobius"/>
    </source>
</evidence>
<feature type="domain" description="DUF3592" evidence="3">
    <location>
        <begin position="47"/>
        <end position="136"/>
    </location>
</feature>
<proteinExistence type="predicted"/>
<feature type="transmembrane region" description="Helical" evidence="2">
    <location>
        <begin position="138"/>
        <end position="166"/>
    </location>
</feature>
<keyword evidence="5" id="KW-1185">Reference proteome</keyword>
<gene>
    <name evidence="4" type="ORF">DSM104440_00727</name>
</gene>
<keyword evidence="2" id="KW-1133">Transmembrane helix</keyword>
<feature type="transmembrane region" description="Helical" evidence="2">
    <location>
        <begin position="199"/>
        <end position="222"/>
    </location>
</feature>
<feature type="transmembrane region" description="Helical" evidence="2">
    <location>
        <begin position="458"/>
        <end position="479"/>
    </location>
</feature>
<dbReference type="InterPro" id="IPR021994">
    <property type="entry name" value="DUF3592"/>
</dbReference>
<reference evidence="4 5" key="1">
    <citation type="submission" date="2020-04" db="EMBL/GenBank/DDBJ databases">
        <title>Usitatibacter rugosus gen. nov., sp. nov. and Usitatibacter palustris sp. nov., novel members of Usitatibacteraceae fam. nov. within the order Nitrosomonadales isolated from soil.</title>
        <authorList>
            <person name="Huber K.J."/>
            <person name="Neumann-Schaal M."/>
            <person name="Geppert A."/>
            <person name="Luckner M."/>
            <person name="Wanner G."/>
            <person name="Overmann J."/>
        </authorList>
    </citation>
    <scope>NUCLEOTIDE SEQUENCE [LARGE SCALE GENOMIC DNA]</scope>
    <source>
        <strain evidence="4 5">Swamp67</strain>
    </source>
</reference>
<name>A0A6M4H3L0_9PROT</name>
<dbReference type="Proteomes" id="UP000503096">
    <property type="component" value="Chromosome"/>
</dbReference>
<dbReference type="AlphaFoldDB" id="A0A6M4H3L0"/>
<evidence type="ECO:0000313" key="4">
    <source>
        <dbReference type="EMBL" id="QJR13935.1"/>
    </source>
</evidence>
<evidence type="ECO:0000313" key="5">
    <source>
        <dbReference type="Proteomes" id="UP000503096"/>
    </source>
</evidence>
<dbReference type="RefSeq" id="WP_171160697.1">
    <property type="nucleotide sequence ID" value="NZ_CP053073.1"/>
</dbReference>
<dbReference type="Pfam" id="PF12158">
    <property type="entry name" value="DUF3592"/>
    <property type="match status" value="1"/>
</dbReference>
<dbReference type="KEGG" id="upl:DSM104440_00727"/>
<dbReference type="EMBL" id="CP053073">
    <property type="protein sequence ID" value="QJR13935.1"/>
    <property type="molecule type" value="Genomic_DNA"/>
</dbReference>